<evidence type="ECO:0000256" key="2">
    <source>
        <dbReference type="ARBA" id="ARBA00022729"/>
    </source>
</evidence>
<feature type="coiled-coil region" evidence="4">
    <location>
        <begin position="70"/>
        <end position="108"/>
    </location>
</feature>
<organism evidence="5">
    <name type="scientific">Fagus sylvatica</name>
    <name type="common">Beechnut</name>
    <dbReference type="NCBI Taxonomy" id="28930"/>
    <lineage>
        <taxon>Eukaryota</taxon>
        <taxon>Viridiplantae</taxon>
        <taxon>Streptophyta</taxon>
        <taxon>Embryophyta</taxon>
        <taxon>Tracheophyta</taxon>
        <taxon>Spermatophyta</taxon>
        <taxon>Magnoliopsida</taxon>
        <taxon>eudicotyledons</taxon>
        <taxon>Gunneridae</taxon>
        <taxon>Pentapetalae</taxon>
        <taxon>rosids</taxon>
        <taxon>fabids</taxon>
        <taxon>Fagales</taxon>
        <taxon>Fagaceae</taxon>
        <taxon>Fagus</taxon>
    </lineage>
</organism>
<dbReference type="Gene3D" id="3.80.10.10">
    <property type="entry name" value="Ribonuclease Inhibitor"/>
    <property type="match status" value="1"/>
</dbReference>
<evidence type="ECO:0000256" key="3">
    <source>
        <dbReference type="ARBA" id="ARBA00023170"/>
    </source>
</evidence>
<evidence type="ECO:0000256" key="4">
    <source>
        <dbReference type="SAM" id="Coils"/>
    </source>
</evidence>
<dbReference type="Pfam" id="PF00560">
    <property type="entry name" value="LRR_1"/>
    <property type="match status" value="2"/>
</dbReference>
<name>A0A2N9EDL1_FAGSY</name>
<dbReference type="PANTHER" id="PTHR48053:SF71">
    <property type="entry name" value="LEUCINE RICH REPEAT FAMILY PROTEIN, EXPRESSED"/>
    <property type="match status" value="1"/>
</dbReference>
<keyword evidence="2" id="KW-0732">Signal</keyword>
<proteinExistence type="predicted"/>
<protein>
    <submittedName>
        <fullName evidence="5">Uncharacterized protein</fullName>
    </submittedName>
</protein>
<keyword evidence="3" id="KW-0675">Receptor</keyword>
<dbReference type="EMBL" id="OIVN01000024">
    <property type="protein sequence ID" value="SPC72768.1"/>
    <property type="molecule type" value="Genomic_DNA"/>
</dbReference>
<comment type="subcellular location">
    <subcellularLocation>
        <location evidence="1">Membrane</location>
        <topology evidence="1">Single-pass type I membrane protein</topology>
    </subcellularLocation>
</comment>
<gene>
    <name evidence="5" type="ORF">FSB_LOCUS650</name>
</gene>
<dbReference type="InterPro" id="IPR032675">
    <property type="entry name" value="LRR_dom_sf"/>
</dbReference>
<evidence type="ECO:0000256" key="1">
    <source>
        <dbReference type="ARBA" id="ARBA00004479"/>
    </source>
</evidence>
<keyword evidence="4" id="KW-0175">Coiled coil</keyword>
<dbReference type="AlphaFoldDB" id="A0A2N9EDL1"/>
<dbReference type="PANTHER" id="PTHR48053">
    <property type="entry name" value="LEUCINE RICH REPEAT FAMILY PROTEIN, EXPRESSED"/>
    <property type="match status" value="1"/>
</dbReference>
<dbReference type="SUPFAM" id="SSF52058">
    <property type="entry name" value="L domain-like"/>
    <property type="match status" value="1"/>
</dbReference>
<dbReference type="InterPro" id="IPR001611">
    <property type="entry name" value="Leu-rich_rpt"/>
</dbReference>
<sequence length="125" mass="14073">MENLTQLVYLDLSSNNFNGSVPPFSMAKNLTQINLSRNSLTGQITSTHWKDLPNLVNLDFVTIHLKINLLQNAEHAVQNAEHTEQRLLQNAEHAVQNAEDAEQKTIAEATIRPRADYLVHLNSCN</sequence>
<evidence type="ECO:0000313" key="5">
    <source>
        <dbReference type="EMBL" id="SPC72768.1"/>
    </source>
</evidence>
<accession>A0A2N9EDL1</accession>
<dbReference type="InterPro" id="IPR051716">
    <property type="entry name" value="Plant_RL_S/T_kinase"/>
</dbReference>
<dbReference type="GO" id="GO:0016020">
    <property type="term" value="C:membrane"/>
    <property type="evidence" value="ECO:0007669"/>
    <property type="project" value="UniProtKB-SubCell"/>
</dbReference>
<reference evidence="5" key="1">
    <citation type="submission" date="2018-02" db="EMBL/GenBank/DDBJ databases">
        <authorList>
            <person name="Cohen D.B."/>
            <person name="Kent A.D."/>
        </authorList>
    </citation>
    <scope>NUCLEOTIDE SEQUENCE</scope>
</reference>